<dbReference type="GO" id="GO:0042162">
    <property type="term" value="F:telomeric DNA binding"/>
    <property type="evidence" value="ECO:0007669"/>
    <property type="project" value="TreeGrafter"/>
</dbReference>
<feature type="region of interest" description="Disordered" evidence="11">
    <location>
        <begin position="102"/>
        <end position="125"/>
    </location>
</feature>
<evidence type="ECO:0000256" key="9">
    <source>
        <dbReference type="ARBA" id="ARBA00023204"/>
    </source>
</evidence>
<feature type="compositionally biased region" description="Gly residues" evidence="11">
    <location>
        <begin position="858"/>
        <end position="870"/>
    </location>
</feature>
<dbReference type="InterPro" id="IPR014893">
    <property type="entry name" value="Ku_PK_bind"/>
</dbReference>
<dbReference type="PANTHER" id="PTHR12604">
    <property type="entry name" value="KU AUTOANTIGEN DNA HELICASE"/>
    <property type="match status" value="1"/>
</dbReference>
<dbReference type="SUPFAM" id="SSF100939">
    <property type="entry name" value="SPOC domain-like"/>
    <property type="match status" value="2"/>
</dbReference>
<keyword evidence="9" id="KW-0234">DNA repair</keyword>
<dbReference type="Gene3D" id="1.25.40.240">
    <property type="entry name" value="Ku, C-terminal domain"/>
    <property type="match status" value="1"/>
</dbReference>
<dbReference type="Gene3D" id="3.40.50.410">
    <property type="entry name" value="von Willebrand factor, type A domain"/>
    <property type="match status" value="1"/>
</dbReference>
<comment type="subcellular location">
    <subcellularLocation>
        <location evidence="1">Nucleus</location>
    </subcellularLocation>
</comment>
<dbReference type="InterPro" id="IPR016194">
    <property type="entry name" value="SPOC-like_C_dom_sf"/>
</dbReference>
<dbReference type="GO" id="GO:0016787">
    <property type="term" value="F:hydrolase activity"/>
    <property type="evidence" value="ECO:0007669"/>
    <property type="project" value="UniProtKB-KW"/>
</dbReference>
<feature type="domain" description="Ku" evidence="12">
    <location>
        <begin position="491"/>
        <end position="638"/>
    </location>
</feature>
<organism evidence="13 14">
    <name type="scientific">Chlamydomonas incerta</name>
    <dbReference type="NCBI Taxonomy" id="51695"/>
    <lineage>
        <taxon>Eukaryota</taxon>
        <taxon>Viridiplantae</taxon>
        <taxon>Chlorophyta</taxon>
        <taxon>core chlorophytes</taxon>
        <taxon>Chlorophyceae</taxon>
        <taxon>CS clade</taxon>
        <taxon>Chlamydomonadales</taxon>
        <taxon>Chlamydomonadaceae</taxon>
        <taxon>Chlamydomonas</taxon>
    </lineage>
</organism>
<keyword evidence="8" id="KW-0233">DNA recombination</keyword>
<feature type="region of interest" description="Disordered" evidence="11">
    <location>
        <begin position="440"/>
        <end position="478"/>
    </location>
</feature>
<evidence type="ECO:0000256" key="4">
    <source>
        <dbReference type="ARBA" id="ARBA00022801"/>
    </source>
</evidence>
<name>A0A835WF32_CHLIN</name>
<keyword evidence="6" id="KW-0067">ATP-binding</keyword>
<dbReference type="Proteomes" id="UP000650467">
    <property type="component" value="Unassembled WGS sequence"/>
</dbReference>
<feature type="region of interest" description="Disordered" evidence="11">
    <location>
        <begin position="669"/>
        <end position="706"/>
    </location>
</feature>
<evidence type="ECO:0000256" key="7">
    <source>
        <dbReference type="ARBA" id="ARBA00023125"/>
    </source>
</evidence>
<evidence type="ECO:0000256" key="8">
    <source>
        <dbReference type="ARBA" id="ARBA00023172"/>
    </source>
</evidence>
<dbReference type="SMART" id="SM00559">
    <property type="entry name" value="Ku78"/>
    <property type="match status" value="1"/>
</dbReference>
<evidence type="ECO:0000259" key="12">
    <source>
        <dbReference type="SMART" id="SM00559"/>
    </source>
</evidence>
<evidence type="ECO:0000256" key="10">
    <source>
        <dbReference type="ARBA" id="ARBA00023242"/>
    </source>
</evidence>
<dbReference type="GO" id="GO:0000723">
    <property type="term" value="P:telomere maintenance"/>
    <property type="evidence" value="ECO:0007669"/>
    <property type="project" value="TreeGrafter"/>
</dbReference>
<feature type="compositionally biased region" description="Low complexity" evidence="11">
    <location>
        <begin position="450"/>
        <end position="460"/>
    </location>
</feature>
<keyword evidence="3" id="KW-0227">DNA damage</keyword>
<dbReference type="GO" id="GO:0005524">
    <property type="term" value="F:ATP binding"/>
    <property type="evidence" value="ECO:0007669"/>
    <property type="project" value="UniProtKB-KW"/>
</dbReference>
<dbReference type="InterPro" id="IPR036465">
    <property type="entry name" value="vWFA_dom_sf"/>
</dbReference>
<keyword evidence="7" id="KW-0238">DNA-binding</keyword>
<dbReference type="Gene3D" id="1.10.1600.10">
    <property type="match status" value="1"/>
</dbReference>
<feature type="compositionally biased region" description="Gly residues" evidence="11">
    <location>
        <begin position="440"/>
        <end position="449"/>
    </location>
</feature>
<keyword evidence="2" id="KW-0547">Nucleotide-binding</keyword>
<dbReference type="GO" id="GO:0043564">
    <property type="term" value="C:Ku70:Ku80 complex"/>
    <property type="evidence" value="ECO:0007669"/>
    <property type="project" value="TreeGrafter"/>
</dbReference>
<keyword evidence="14" id="KW-1185">Reference proteome</keyword>
<dbReference type="Gene3D" id="2.40.290.10">
    <property type="match status" value="1"/>
</dbReference>
<feature type="region of interest" description="Disordered" evidence="11">
    <location>
        <begin position="1002"/>
        <end position="1021"/>
    </location>
</feature>
<keyword evidence="10" id="KW-0539">Nucleus</keyword>
<keyword evidence="5" id="KW-0347">Helicase</keyword>
<protein>
    <recommendedName>
        <fullName evidence="12">Ku domain-containing protein</fullName>
    </recommendedName>
</protein>
<dbReference type="GO" id="GO:0003690">
    <property type="term" value="F:double-stranded DNA binding"/>
    <property type="evidence" value="ECO:0007669"/>
    <property type="project" value="TreeGrafter"/>
</dbReference>
<dbReference type="SUPFAM" id="SSF53300">
    <property type="entry name" value="vWA-like"/>
    <property type="match status" value="1"/>
</dbReference>
<dbReference type="PANTHER" id="PTHR12604:SF4">
    <property type="entry name" value="X-RAY REPAIR CROSS-COMPLEMENTING PROTEIN 5"/>
    <property type="match status" value="1"/>
</dbReference>
<dbReference type="OrthoDB" id="544559at2759"/>
<evidence type="ECO:0000256" key="5">
    <source>
        <dbReference type="ARBA" id="ARBA00022806"/>
    </source>
</evidence>
<dbReference type="InterPro" id="IPR006164">
    <property type="entry name" value="DNA_bd_Ku70/Ku80"/>
</dbReference>
<feature type="compositionally biased region" description="Gly residues" evidence="11">
    <location>
        <begin position="467"/>
        <end position="476"/>
    </location>
</feature>
<gene>
    <name evidence="13" type="ORF">HXX76_000853</name>
</gene>
<dbReference type="GO" id="GO:0006310">
    <property type="term" value="P:DNA recombination"/>
    <property type="evidence" value="ECO:0007669"/>
    <property type="project" value="UniProtKB-KW"/>
</dbReference>
<dbReference type="EMBL" id="JAEHOC010000001">
    <property type="protein sequence ID" value="KAG2446263.1"/>
    <property type="molecule type" value="Genomic_DNA"/>
</dbReference>
<feature type="region of interest" description="Disordered" evidence="11">
    <location>
        <begin position="833"/>
        <end position="870"/>
    </location>
</feature>
<evidence type="ECO:0000256" key="2">
    <source>
        <dbReference type="ARBA" id="ARBA00022741"/>
    </source>
</evidence>
<evidence type="ECO:0000256" key="3">
    <source>
        <dbReference type="ARBA" id="ARBA00022763"/>
    </source>
</evidence>
<feature type="compositionally biased region" description="Gly residues" evidence="11">
    <location>
        <begin position="669"/>
        <end position="685"/>
    </location>
</feature>
<reference evidence="13" key="1">
    <citation type="journal article" date="2020" name="bioRxiv">
        <title>Comparative genomics of Chlamydomonas.</title>
        <authorList>
            <person name="Craig R.J."/>
            <person name="Hasan A.R."/>
            <person name="Ness R.W."/>
            <person name="Keightley P.D."/>
        </authorList>
    </citation>
    <scope>NUCLEOTIDE SEQUENCE</scope>
    <source>
        <strain evidence="13">SAG 7.73</strain>
    </source>
</reference>
<keyword evidence="4" id="KW-0378">Hydrolase</keyword>
<evidence type="ECO:0000313" key="14">
    <source>
        <dbReference type="Proteomes" id="UP000650467"/>
    </source>
</evidence>
<evidence type="ECO:0000256" key="6">
    <source>
        <dbReference type="ARBA" id="ARBA00022840"/>
    </source>
</evidence>
<dbReference type="Pfam" id="PF08785">
    <property type="entry name" value="Ku_PK_bind"/>
    <property type="match status" value="1"/>
</dbReference>
<proteinExistence type="predicted"/>
<evidence type="ECO:0000313" key="13">
    <source>
        <dbReference type="EMBL" id="KAG2446263.1"/>
    </source>
</evidence>
<sequence>MAHNYKDLQVLVLDVGPHMQPYLPLLHRLVFNALNTKLLFKPLHEVAVVLYGTEGTRHELHDPDDPAATYPHVTVLRPLQAVGDYMELQYFVYASDAPPPPADEAWHVGGSAGAGEEGDGDAAAAGPARLGLPHLTDAEADAAAAALQRHVEAAGVGVAGRSADGAATAAGRAVRLFGRPGPRSDWADGLVVALDLLARARRERFAADKRVKGLRLTLVSNFVGQSEPLDDEMAGCLVSTLEELGCGLEVAALDHYVPPPAAAATAAATAATAGAAAGDTAAEGAAATQATAGDGAAAGAAAAAAGVVGATASDREALAALPAGLAVARCANLEALHGLKARLKAAPFTHLRQPGELLCLTNAAEVSMTASLADLRLTPAAVLAAAGGAGGPDAMQEGEGGTQGGVLPDISLKVKLYKKVQQVKLTGWTSYYSGGGGAGAGAGGGGGDGEAAAPAGAAEGADAEGAEPGGAGGPGRHGLLREVEYEDPTTGEKFDRDSLVRGYNFGAQVVPLDEVTAATSALHWDKGLSLLGFLPHPHSLVPHHRLVGEPSVVVGADATATAALAALARAMDAPTTEGGPRPGTGAIARFKNRAAVPALVLLTPHLSNNADVPDCLLLSPLPYFEDLRAFFFPTFRNEQEAKETAEALAAARAARTGVAAPPAAFVPGGGSGAGGSSSAGGGLMSGPGSSQAGGTQAGNGGSSQQGDALGVRWEKLQPTQAQQEAASELVKLLDLGSQPLLLPTQQPSGGGGEQRPEALQPQHTVNPHLQRAYGFVTSRALNSRAELPHPDDDPLVDALLRPTGACWRPGAAAALAAAEPLLNTTERVYEGRGGARRSLDGGDGAAEGDAAAAEAEPGEGGGAAAGGAAGTGAHQDLLGEAAAAATAGGAAVTSVRRATAEEDFRAMLAAGKEPAARAVSQLGHLVAELVESSPGDMLYGRALQARLLAALRAGAAAAGRAGAFNARLRQLVADCTAPGRGKTGFVSRLLADRLTLLSTADLPPAAGGSGPPALPHSEDDGGAVTPAAAAAFLEELAVAAAAAAGAGAAGGAVGGAGADLEATLAPAEVVVDEAFEDMD</sequence>
<evidence type="ECO:0000256" key="11">
    <source>
        <dbReference type="SAM" id="MobiDB-lite"/>
    </source>
</evidence>
<dbReference type="Pfam" id="PF02735">
    <property type="entry name" value="Ku"/>
    <property type="match status" value="1"/>
</dbReference>
<dbReference type="SUPFAM" id="SSF101420">
    <property type="entry name" value="C-terminal domain of Ku80"/>
    <property type="match status" value="1"/>
</dbReference>
<dbReference type="InterPro" id="IPR036494">
    <property type="entry name" value="Ku_C_sf"/>
</dbReference>
<dbReference type="AlphaFoldDB" id="A0A835WF32"/>
<dbReference type="GO" id="GO:0006303">
    <property type="term" value="P:double-strand break repair via nonhomologous end joining"/>
    <property type="evidence" value="ECO:0007669"/>
    <property type="project" value="InterPro"/>
</dbReference>
<comment type="caution">
    <text evidence="13">The sequence shown here is derived from an EMBL/GenBank/DDBJ whole genome shotgun (WGS) entry which is preliminary data.</text>
</comment>
<dbReference type="GO" id="GO:0004386">
    <property type="term" value="F:helicase activity"/>
    <property type="evidence" value="ECO:0007669"/>
    <property type="project" value="UniProtKB-KW"/>
</dbReference>
<accession>A0A835WF32</accession>
<feature type="region of interest" description="Disordered" evidence="11">
    <location>
        <begin position="740"/>
        <end position="759"/>
    </location>
</feature>
<evidence type="ECO:0000256" key="1">
    <source>
        <dbReference type="ARBA" id="ARBA00004123"/>
    </source>
</evidence>